<dbReference type="EMBL" id="BJNF01000014">
    <property type="protein sequence ID" value="GEC14647.1"/>
    <property type="molecule type" value="Genomic_DNA"/>
</dbReference>
<dbReference type="Proteomes" id="UP000318825">
    <property type="component" value="Unassembled WGS sequence"/>
</dbReference>
<protein>
    <submittedName>
        <fullName evidence="1">Uncharacterized protein</fullName>
    </submittedName>
</protein>
<evidence type="ECO:0000313" key="2">
    <source>
        <dbReference type="Proteomes" id="UP000318825"/>
    </source>
</evidence>
<dbReference type="OrthoDB" id="9822258at2"/>
<dbReference type="AlphaFoldDB" id="A0A4Y3W6I4"/>
<evidence type="ECO:0000313" key="1">
    <source>
        <dbReference type="EMBL" id="GEC14647.1"/>
    </source>
</evidence>
<dbReference type="RefSeq" id="WP_141382411.1">
    <property type="nucleotide sequence ID" value="NZ_BJNF01000014.1"/>
</dbReference>
<organism evidence="1 2">
    <name type="scientific">Nitrobacter winogradskyi</name>
    <name type="common">Nitrobacter agilis</name>
    <dbReference type="NCBI Taxonomy" id="913"/>
    <lineage>
        <taxon>Bacteria</taxon>
        <taxon>Pseudomonadati</taxon>
        <taxon>Pseudomonadota</taxon>
        <taxon>Alphaproteobacteria</taxon>
        <taxon>Hyphomicrobiales</taxon>
        <taxon>Nitrobacteraceae</taxon>
        <taxon>Nitrobacter</taxon>
    </lineage>
</organism>
<comment type="caution">
    <text evidence="1">The sequence shown here is derived from an EMBL/GenBank/DDBJ whole genome shotgun (WGS) entry which is preliminary data.</text>
</comment>
<accession>A0A4Y3W6I4</accession>
<proteinExistence type="predicted"/>
<reference evidence="1 2" key="1">
    <citation type="submission" date="2019-06" db="EMBL/GenBank/DDBJ databases">
        <title>Whole genome shotgun sequence of Nitrobacter winogradskyi NBRC 14297.</title>
        <authorList>
            <person name="Hosoyama A."/>
            <person name="Uohara A."/>
            <person name="Ohji S."/>
            <person name="Ichikawa N."/>
        </authorList>
    </citation>
    <scope>NUCLEOTIDE SEQUENCE [LARGE SCALE GENOMIC DNA]</scope>
    <source>
        <strain evidence="1 2">NBRC 14297</strain>
    </source>
</reference>
<gene>
    <name evidence="1" type="ORF">NWI01_05390</name>
</gene>
<sequence length="225" mass="25780">MKLVAHETCRVTWLFQFEAVHPIDGINDPTFLPMLVARYNFAQVPNVAVTLEEFKQKGFRFGAGHFKSDTHSGAINEFWVYTDGFVAAAQTTDIGQHFLTDLMTWLQTEWSFRELTSMRELFLSNVVVDFDRPLDRLLAAYDAISQVVSLKAGELFRTPDKMGFARLDFEFDRTSETLKLPAPRFTLERRANVPFGQERYFTSAPLSTRDHLQVLEAIEKLISSS</sequence>
<name>A0A4Y3W6I4_NITWI</name>